<dbReference type="InterPro" id="IPR001584">
    <property type="entry name" value="Integrase_cat-core"/>
</dbReference>
<accession>A0A1U7XF62</accession>
<dbReference type="Pfam" id="PF00665">
    <property type="entry name" value="rve"/>
    <property type="match status" value="1"/>
</dbReference>
<keyword evidence="3" id="KW-0378">Hydrolase</keyword>
<reference evidence="7" key="2">
    <citation type="submission" date="2025-08" db="UniProtKB">
        <authorList>
            <consortium name="RefSeq"/>
        </authorList>
    </citation>
    <scope>IDENTIFICATION</scope>
    <source>
        <tissue evidence="7">Leaf</tissue>
    </source>
</reference>
<proteinExistence type="predicted"/>
<dbReference type="eggNOG" id="KOG0017">
    <property type="taxonomic scope" value="Eukaryota"/>
</dbReference>
<dbReference type="InterPro" id="IPR039537">
    <property type="entry name" value="Retrotran_Ty1/copia-like"/>
</dbReference>
<dbReference type="Pfam" id="PF07727">
    <property type="entry name" value="RVT_2"/>
    <property type="match status" value="1"/>
</dbReference>
<keyword evidence="1" id="KW-0645">Protease</keyword>
<evidence type="ECO:0000256" key="2">
    <source>
        <dbReference type="ARBA" id="ARBA00022723"/>
    </source>
</evidence>
<name>A0A1U7XF62_NICSY</name>
<dbReference type="GO" id="GO:0003676">
    <property type="term" value="F:nucleic acid binding"/>
    <property type="evidence" value="ECO:0007669"/>
    <property type="project" value="InterPro"/>
</dbReference>
<dbReference type="AlphaFoldDB" id="A0A1U7XF62"/>
<dbReference type="GO" id="GO:0008233">
    <property type="term" value="F:peptidase activity"/>
    <property type="evidence" value="ECO:0007669"/>
    <property type="project" value="UniProtKB-KW"/>
</dbReference>
<feature type="region of interest" description="Disordered" evidence="4">
    <location>
        <begin position="270"/>
        <end position="299"/>
    </location>
</feature>
<dbReference type="GO" id="GO:0046872">
    <property type="term" value="F:metal ion binding"/>
    <property type="evidence" value="ECO:0007669"/>
    <property type="project" value="UniProtKB-KW"/>
</dbReference>
<dbReference type="InterPro" id="IPR013103">
    <property type="entry name" value="RVT_2"/>
</dbReference>
<dbReference type="Pfam" id="PF22936">
    <property type="entry name" value="Pol_BBD"/>
    <property type="match status" value="1"/>
</dbReference>
<evidence type="ECO:0000313" key="7">
    <source>
        <dbReference type="RefSeq" id="XP_009785090.1"/>
    </source>
</evidence>
<evidence type="ECO:0000256" key="4">
    <source>
        <dbReference type="SAM" id="MobiDB-lite"/>
    </source>
</evidence>
<evidence type="ECO:0000256" key="1">
    <source>
        <dbReference type="ARBA" id="ARBA00022670"/>
    </source>
</evidence>
<sequence>MEECQGSQVQAAFRICDACRCGGDPGSSYQPNHELQSLLLIGDFKVTWWSRLDTEKKPVQLVFRAGTELDLRIILATSTAHLAPTAEHRKKNRKGKWYLDSACSKHMTGDKQSFKTVTKLDGGTVTFGEKSKGNVIGVGKVPLRSTCDVDEVYLVDELRHNLLSISQLCDNNYEMDLFGPTRTASIGGKKYAFVIVDDFSRFTWVIFLSHKDAALKNFEVFCKKVQCEKGYYISIIRSDHGGEFESRAYEHVTEDDEILCAPKSIIVGKDHQTKSANQQTQPAEAPLEDRELSQPDQSTNIEKISSVNTPNEWKNKLGYPYKFIIGDPQEVITTRRSQKNKSDVALIFQIEPKKVDEALKDSHWINAMKEELDQFEKNKVWELVPKPQSSSIVGTKWVFRNKLDELGQVVRNKARLEAQGYSQQEGIDYNETFAPVARLESIRILLGFAAHKGLKRYQMDVKSVFLNGYMSEEVYVKQPLGFANATFPNHVYKLTKALYGLK</sequence>
<dbReference type="RefSeq" id="XP_009785090.1">
    <property type="nucleotide sequence ID" value="XM_009786788.1"/>
</dbReference>
<dbReference type="InterPro" id="IPR012337">
    <property type="entry name" value="RNaseH-like_sf"/>
</dbReference>
<dbReference type="GO" id="GO:0015074">
    <property type="term" value="P:DNA integration"/>
    <property type="evidence" value="ECO:0007669"/>
    <property type="project" value="InterPro"/>
</dbReference>
<organism evidence="6 7">
    <name type="scientific">Nicotiana sylvestris</name>
    <name type="common">Wood tobacco</name>
    <name type="synonym">South American tobacco</name>
    <dbReference type="NCBI Taxonomy" id="4096"/>
    <lineage>
        <taxon>Eukaryota</taxon>
        <taxon>Viridiplantae</taxon>
        <taxon>Streptophyta</taxon>
        <taxon>Embryophyta</taxon>
        <taxon>Tracheophyta</taxon>
        <taxon>Spermatophyta</taxon>
        <taxon>Magnoliopsida</taxon>
        <taxon>eudicotyledons</taxon>
        <taxon>Gunneridae</taxon>
        <taxon>Pentapetalae</taxon>
        <taxon>asterids</taxon>
        <taxon>lamiids</taxon>
        <taxon>Solanales</taxon>
        <taxon>Solanaceae</taxon>
        <taxon>Nicotianoideae</taxon>
        <taxon>Nicotianeae</taxon>
        <taxon>Nicotiana</taxon>
    </lineage>
</organism>
<reference evidence="6" key="1">
    <citation type="journal article" date="2013" name="Genome Biol.">
        <title>Reference genomes and transcriptomes of Nicotiana sylvestris and Nicotiana tomentosiformis.</title>
        <authorList>
            <person name="Sierro N."/>
            <person name="Battey J.N."/>
            <person name="Ouadi S."/>
            <person name="Bovet L."/>
            <person name="Goepfert S."/>
            <person name="Bakaher N."/>
            <person name="Peitsch M.C."/>
            <person name="Ivanov N.V."/>
        </authorList>
    </citation>
    <scope>NUCLEOTIDE SEQUENCE [LARGE SCALE GENOMIC DNA]</scope>
</reference>
<dbReference type="STRING" id="4096.A0A1U7XF62"/>
<dbReference type="PROSITE" id="PS50994">
    <property type="entry name" value="INTEGRASE"/>
    <property type="match status" value="1"/>
</dbReference>
<dbReference type="PANTHER" id="PTHR42648:SF32">
    <property type="entry name" value="RIBONUCLEASE H-LIKE DOMAIN, GAG-PRE-INTEGRASE DOMAIN PROTEIN-RELATED"/>
    <property type="match status" value="1"/>
</dbReference>
<keyword evidence="6" id="KW-1185">Reference proteome</keyword>
<dbReference type="GO" id="GO:0006508">
    <property type="term" value="P:proteolysis"/>
    <property type="evidence" value="ECO:0007669"/>
    <property type="project" value="UniProtKB-KW"/>
</dbReference>
<keyword evidence="2" id="KW-0479">Metal-binding</keyword>
<dbReference type="InterPro" id="IPR054722">
    <property type="entry name" value="PolX-like_BBD"/>
</dbReference>
<gene>
    <name evidence="7" type="primary">LOC104233401</name>
</gene>
<evidence type="ECO:0000259" key="5">
    <source>
        <dbReference type="PROSITE" id="PS50994"/>
    </source>
</evidence>
<dbReference type="InterPro" id="IPR036397">
    <property type="entry name" value="RNaseH_sf"/>
</dbReference>
<dbReference type="PANTHER" id="PTHR42648">
    <property type="entry name" value="TRANSPOSASE, PUTATIVE-RELATED"/>
    <property type="match status" value="1"/>
</dbReference>
<dbReference type="Gene3D" id="3.30.420.10">
    <property type="entry name" value="Ribonuclease H-like superfamily/Ribonuclease H"/>
    <property type="match status" value="1"/>
</dbReference>
<dbReference type="SUPFAM" id="SSF53098">
    <property type="entry name" value="Ribonuclease H-like"/>
    <property type="match status" value="1"/>
</dbReference>
<evidence type="ECO:0000313" key="6">
    <source>
        <dbReference type="Proteomes" id="UP000189701"/>
    </source>
</evidence>
<evidence type="ECO:0000256" key="3">
    <source>
        <dbReference type="ARBA" id="ARBA00022801"/>
    </source>
</evidence>
<dbReference type="Proteomes" id="UP000189701">
    <property type="component" value="Unplaced"/>
</dbReference>
<feature type="domain" description="Integrase catalytic" evidence="5">
    <location>
        <begin position="163"/>
        <end position="258"/>
    </location>
</feature>
<protein>
    <submittedName>
        <fullName evidence="7">Uncharacterized protein LOC104233401</fullName>
    </submittedName>
</protein>